<dbReference type="Proteomes" id="UP000005546">
    <property type="component" value="Unassembled WGS sequence"/>
</dbReference>
<keyword evidence="3" id="KW-1185">Reference proteome</keyword>
<accession>F3QTW6</accession>
<dbReference type="STRING" id="762982.HMPREF9442_01635"/>
<dbReference type="AlphaFoldDB" id="F3QTW6"/>
<evidence type="ECO:0000313" key="3">
    <source>
        <dbReference type="Proteomes" id="UP000005546"/>
    </source>
</evidence>
<organism evidence="2 3">
    <name type="scientific">Paraprevotella xylaniphila YIT 11841</name>
    <dbReference type="NCBI Taxonomy" id="762982"/>
    <lineage>
        <taxon>Bacteria</taxon>
        <taxon>Pseudomonadati</taxon>
        <taxon>Bacteroidota</taxon>
        <taxon>Bacteroidia</taxon>
        <taxon>Bacteroidales</taxon>
        <taxon>Prevotellaceae</taxon>
        <taxon>Paraprevotella</taxon>
    </lineage>
</organism>
<protein>
    <submittedName>
        <fullName evidence="2">Uncharacterized protein</fullName>
    </submittedName>
</protein>
<feature type="compositionally biased region" description="Polar residues" evidence="1">
    <location>
        <begin position="26"/>
        <end position="44"/>
    </location>
</feature>
<proteinExistence type="predicted"/>
<sequence length="44" mass="5167">MNLKEKPNNYKLFFAKIIKHKKTKDSMSPNKDNESFIPSINCHS</sequence>
<dbReference type="EMBL" id="AFBR01000040">
    <property type="protein sequence ID" value="EGG54375.1"/>
    <property type="molecule type" value="Genomic_DNA"/>
</dbReference>
<evidence type="ECO:0000313" key="2">
    <source>
        <dbReference type="EMBL" id="EGG54375.1"/>
    </source>
</evidence>
<comment type="caution">
    <text evidence="2">The sequence shown here is derived from an EMBL/GenBank/DDBJ whole genome shotgun (WGS) entry which is preliminary data.</text>
</comment>
<feature type="region of interest" description="Disordered" evidence="1">
    <location>
        <begin position="22"/>
        <end position="44"/>
    </location>
</feature>
<dbReference type="HOGENOM" id="CLU_3219775_0_0_10"/>
<reference evidence="2 3" key="1">
    <citation type="submission" date="2011-02" db="EMBL/GenBank/DDBJ databases">
        <authorList>
            <person name="Weinstock G."/>
            <person name="Sodergren E."/>
            <person name="Clifton S."/>
            <person name="Fulton L."/>
            <person name="Fulton B."/>
            <person name="Courtney L."/>
            <person name="Fronick C."/>
            <person name="Harrison M."/>
            <person name="Strong C."/>
            <person name="Farmer C."/>
            <person name="Delahaunty K."/>
            <person name="Markovic C."/>
            <person name="Hall O."/>
            <person name="Minx P."/>
            <person name="Tomlinson C."/>
            <person name="Mitreva M."/>
            <person name="Hou S."/>
            <person name="Chen J."/>
            <person name="Wollam A."/>
            <person name="Pepin K.H."/>
            <person name="Johnson M."/>
            <person name="Bhonagiri V."/>
            <person name="Zhang X."/>
            <person name="Suruliraj S."/>
            <person name="Warren W."/>
            <person name="Chinwalla A."/>
            <person name="Mardis E.R."/>
            <person name="Wilson R.K."/>
        </authorList>
    </citation>
    <scope>NUCLEOTIDE SEQUENCE [LARGE SCALE GENOMIC DNA]</scope>
    <source>
        <strain evidence="2 3">YIT 11841</strain>
    </source>
</reference>
<name>F3QTW6_9BACT</name>
<evidence type="ECO:0000256" key="1">
    <source>
        <dbReference type="SAM" id="MobiDB-lite"/>
    </source>
</evidence>
<gene>
    <name evidence="2" type="ORF">HMPREF9442_01635</name>
</gene>